<gene>
    <name evidence="3" type="ORF">DFH08DRAFT_962212</name>
</gene>
<reference evidence="3" key="1">
    <citation type="submission" date="2023-03" db="EMBL/GenBank/DDBJ databases">
        <title>Massive genome expansion in bonnet fungi (Mycena s.s.) driven by repeated elements and novel gene families across ecological guilds.</title>
        <authorList>
            <consortium name="Lawrence Berkeley National Laboratory"/>
            <person name="Harder C.B."/>
            <person name="Miyauchi S."/>
            <person name="Viragh M."/>
            <person name="Kuo A."/>
            <person name="Thoen E."/>
            <person name="Andreopoulos B."/>
            <person name="Lu D."/>
            <person name="Skrede I."/>
            <person name="Drula E."/>
            <person name="Henrissat B."/>
            <person name="Morin E."/>
            <person name="Kohler A."/>
            <person name="Barry K."/>
            <person name="LaButti K."/>
            <person name="Morin E."/>
            <person name="Salamov A."/>
            <person name="Lipzen A."/>
            <person name="Mereny Z."/>
            <person name="Hegedus B."/>
            <person name="Baldrian P."/>
            <person name="Stursova M."/>
            <person name="Weitz H."/>
            <person name="Taylor A."/>
            <person name="Grigoriev I.V."/>
            <person name="Nagy L.G."/>
            <person name="Martin F."/>
            <person name="Kauserud H."/>
        </authorList>
    </citation>
    <scope>NUCLEOTIDE SEQUENCE</scope>
    <source>
        <strain evidence="3">CBHHK002</strain>
    </source>
</reference>
<proteinExistence type="predicted"/>
<evidence type="ECO:0000256" key="1">
    <source>
        <dbReference type="SAM" id="MobiDB-lite"/>
    </source>
</evidence>
<organism evidence="3 4">
    <name type="scientific">Mycena albidolilacea</name>
    <dbReference type="NCBI Taxonomy" id="1033008"/>
    <lineage>
        <taxon>Eukaryota</taxon>
        <taxon>Fungi</taxon>
        <taxon>Dikarya</taxon>
        <taxon>Basidiomycota</taxon>
        <taxon>Agaricomycotina</taxon>
        <taxon>Agaricomycetes</taxon>
        <taxon>Agaricomycetidae</taxon>
        <taxon>Agaricales</taxon>
        <taxon>Marasmiineae</taxon>
        <taxon>Mycenaceae</taxon>
        <taxon>Mycena</taxon>
    </lineage>
</organism>
<comment type="caution">
    <text evidence="3">The sequence shown here is derived from an EMBL/GenBank/DDBJ whole genome shotgun (WGS) entry which is preliminary data.</text>
</comment>
<dbReference type="AlphaFoldDB" id="A0AAD6ZYF8"/>
<sequence length="120" mass="12540">MSSSSQGNPHLSTSSLSLGNVSTSATHTPNATNTHLSYSHTPNTSNTHLPVASTSTLPPCGPLPPLVTAGKPRTISVFQTHQTPMWPASTKQAEIVTDRATPPASILGVRAFFLCSTMSE</sequence>
<accession>A0AAD6ZYF8</accession>
<feature type="region of interest" description="Disordered" evidence="1">
    <location>
        <begin position="1"/>
        <end position="57"/>
    </location>
</feature>
<dbReference type="Pfam" id="PF18051">
    <property type="entry name" value="RPN1_C"/>
    <property type="match status" value="1"/>
</dbReference>
<protein>
    <recommendedName>
        <fullName evidence="2">26S proteasome non-ATPase regulatory subunit RPN1 C-terminal domain-containing protein</fullName>
    </recommendedName>
</protein>
<dbReference type="Proteomes" id="UP001218218">
    <property type="component" value="Unassembled WGS sequence"/>
</dbReference>
<dbReference type="InterPro" id="IPR041433">
    <property type="entry name" value="RPN1_C"/>
</dbReference>
<dbReference type="EMBL" id="JARIHO010000022">
    <property type="protein sequence ID" value="KAJ7344070.1"/>
    <property type="molecule type" value="Genomic_DNA"/>
</dbReference>
<evidence type="ECO:0000313" key="3">
    <source>
        <dbReference type="EMBL" id="KAJ7344070.1"/>
    </source>
</evidence>
<evidence type="ECO:0000259" key="2">
    <source>
        <dbReference type="Pfam" id="PF18051"/>
    </source>
</evidence>
<keyword evidence="4" id="KW-1185">Reference proteome</keyword>
<feature type="domain" description="26S proteasome non-ATPase regulatory subunit RPN1 C-terminal" evidence="2">
    <location>
        <begin position="68"/>
        <end position="107"/>
    </location>
</feature>
<evidence type="ECO:0000313" key="4">
    <source>
        <dbReference type="Proteomes" id="UP001218218"/>
    </source>
</evidence>
<name>A0AAD6ZYF8_9AGAR</name>